<proteinExistence type="predicted"/>
<gene>
    <name evidence="2" type="ORF">OLEA9_A040084</name>
</gene>
<protein>
    <submittedName>
        <fullName evidence="2">Uncharacterized protein LOC111369571 isoform X1</fullName>
    </submittedName>
</protein>
<feature type="compositionally biased region" description="Polar residues" evidence="1">
    <location>
        <begin position="27"/>
        <end position="36"/>
    </location>
</feature>
<dbReference type="PANTHER" id="PTHR36408">
    <property type="entry name" value="TRANSMEMBRANE PROTEIN"/>
    <property type="match status" value="1"/>
</dbReference>
<dbReference type="EMBL" id="CACTIH010009740">
    <property type="protein sequence ID" value="CAA3032925.1"/>
    <property type="molecule type" value="Genomic_DNA"/>
</dbReference>
<evidence type="ECO:0000313" key="2">
    <source>
        <dbReference type="EMBL" id="CAA3032925.1"/>
    </source>
</evidence>
<dbReference type="Gramene" id="OE9A040084T1">
    <property type="protein sequence ID" value="OE9A040084C1"/>
    <property type="gene ID" value="OE9A040084"/>
</dbReference>
<reference evidence="2 3" key="1">
    <citation type="submission" date="2019-12" db="EMBL/GenBank/DDBJ databases">
        <authorList>
            <person name="Alioto T."/>
            <person name="Alioto T."/>
            <person name="Gomez Garrido J."/>
        </authorList>
    </citation>
    <scope>NUCLEOTIDE SEQUENCE [LARGE SCALE GENOMIC DNA]</scope>
</reference>
<evidence type="ECO:0000256" key="1">
    <source>
        <dbReference type="SAM" id="MobiDB-lite"/>
    </source>
</evidence>
<accession>A0A8S0VGI8</accession>
<dbReference type="PANTHER" id="PTHR36408:SF1">
    <property type="entry name" value="TRANSMEMBRANE PROTEIN"/>
    <property type="match status" value="1"/>
</dbReference>
<feature type="region of interest" description="Disordered" evidence="1">
    <location>
        <begin position="24"/>
        <end position="48"/>
    </location>
</feature>
<sequence length="65" mass="7241">EQQQKQLDLILAIGKTGKLWESKRVSNQDQNATEASNLAVDGAPHLDTNQLRTLARQKEANNDRA</sequence>
<feature type="non-terminal residue" evidence="2">
    <location>
        <position position="1"/>
    </location>
</feature>
<dbReference type="AlphaFoldDB" id="A0A8S0VGI8"/>
<name>A0A8S0VGI8_OLEEU</name>
<dbReference type="Proteomes" id="UP000594638">
    <property type="component" value="Unassembled WGS sequence"/>
</dbReference>
<comment type="caution">
    <text evidence="2">The sequence shown here is derived from an EMBL/GenBank/DDBJ whole genome shotgun (WGS) entry which is preliminary data.</text>
</comment>
<evidence type="ECO:0000313" key="3">
    <source>
        <dbReference type="Proteomes" id="UP000594638"/>
    </source>
</evidence>
<dbReference type="GO" id="GO:0009941">
    <property type="term" value="C:chloroplast envelope"/>
    <property type="evidence" value="ECO:0007669"/>
    <property type="project" value="TreeGrafter"/>
</dbReference>
<dbReference type="OrthoDB" id="2020732at2759"/>
<organism evidence="2 3">
    <name type="scientific">Olea europaea subsp. europaea</name>
    <dbReference type="NCBI Taxonomy" id="158383"/>
    <lineage>
        <taxon>Eukaryota</taxon>
        <taxon>Viridiplantae</taxon>
        <taxon>Streptophyta</taxon>
        <taxon>Embryophyta</taxon>
        <taxon>Tracheophyta</taxon>
        <taxon>Spermatophyta</taxon>
        <taxon>Magnoliopsida</taxon>
        <taxon>eudicotyledons</taxon>
        <taxon>Gunneridae</taxon>
        <taxon>Pentapetalae</taxon>
        <taxon>asterids</taxon>
        <taxon>lamiids</taxon>
        <taxon>Lamiales</taxon>
        <taxon>Oleaceae</taxon>
        <taxon>Oleeae</taxon>
        <taxon>Olea</taxon>
    </lineage>
</organism>
<keyword evidence="3" id="KW-1185">Reference proteome</keyword>